<evidence type="ECO:0000256" key="1">
    <source>
        <dbReference type="SAM" id="Phobius"/>
    </source>
</evidence>
<reference evidence="2 3" key="1">
    <citation type="journal article" date="2024" name="Science">
        <title>Giant polyketide synthase enzymes in the biosynthesis of giant marine polyether toxins.</title>
        <authorList>
            <person name="Fallon T.R."/>
            <person name="Shende V.V."/>
            <person name="Wierzbicki I.H."/>
            <person name="Pendleton A.L."/>
            <person name="Watervoot N.F."/>
            <person name="Auber R.P."/>
            <person name="Gonzalez D.J."/>
            <person name="Wisecaver J.H."/>
            <person name="Moore B.S."/>
        </authorList>
    </citation>
    <scope>NUCLEOTIDE SEQUENCE [LARGE SCALE GENOMIC DNA]</scope>
    <source>
        <strain evidence="2 3">12B1</strain>
    </source>
</reference>
<keyword evidence="3" id="KW-1185">Reference proteome</keyword>
<accession>A0AB34J3J7</accession>
<feature type="transmembrane region" description="Helical" evidence="1">
    <location>
        <begin position="89"/>
        <end position="110"/>
    </location>
</feature>
<comment type="caution">
    <text evidence="2">The sequence shown here is derived from an EMBL/GenBank/DDBJ whole genome shotgun (WGS) entry which is preliminary data.</text>
</comment>
<evidence type="ECO:0000313" key="3">
    <source>
        <dbReference type="Proteomes" id="UP001515480"/>
    </source>
</evidence>
<evidence type="ECO:0008006" key="4">
    <source>
        <dbReference type="Google" id="ProtNLM"/>
    </source>
</evidence>
<dbReference type="AlphaFoldDB" id="A0AB34J3J7"/>
<keyword evidence="1" id="KW-0812">Transmembrane</keyword>
<dbReference type="EMBL" id="JBGBPQ010000015">
    <property type="protein sequence ID" value="KAL1510802.1"/>
    <property type="molecule type" value="Genomic_DNA"/>
</dbReference>
<feature type="transmembrane region" description="Helical" evidence="1">
    <location>
        <begin position="144"/>
        <end position="167"/>
    </location>
</feature>
<dbReference type="Proteomes" id="UP001515480">
    <property type="component" value="Unassembled WGS sequence"/>
</dbReference>
<evidence type="ECO:0000313" key="2">
    <source>
        <dbReference type="EMBL" id="KAL1510802.1"/>
    </source>
</evidence>
<feature type="transmembrane region" description="Helical" evidence="1">
    <location>
        <begin position="116"/>
        <end position="137"/>
    </location>
</feature>
<keyword evidence="1" id="KW-0472">Membrane</keyword>
<name>A0AB34J3J7_PRYPA</name>
<organism evidence="2 3">
    <name type="scientific">Prymnesium parvum</name>
    <name type="common">Toxic golden alga</name>
    <dbReference type="NCBI Taxonomy" id="97485"/>
    <lineage>
        <taxon>Eukaryota</taxon>
        <taxon>Haptista</taxon>
        <taxon>Haptophyta</taxon>
        <taxon>Prymnesiophyceae</taxon>
        <taxon>Prymnesiales</taxon>
        <taxon>Prymnesiaceae</taxon>
        <taxon>Prymnesium</taxon>
    </lineage>
</organism>
<sequence length="363" mass="39096">MSTPVVQGVPVDPSYNARAHGAPVELHEIEMGQPGPPVAQAHVVGVPVLAGRIRQVEPIARQRYQRAEDAYRRRTRAVRPAAPKSRTGLRLLSLWVLAYSLTQWVAPFIISPKETVPALPAYLIPFVLVGFFATLFVGETCDSFCCWGLGWVTGAAGTASLCLSIIASNADFRTGLSLSNYTGPFDLDAYYLTDGYVVDSMQKFGTQDERSCRENNRDCQTVRHEWYMAPVVASSACVGTGGELLCDVAFMVLRSDGQPLDANLSLPSICGVHYSGGLCAFASAYSCGGNDLTSALSSCGTRQTCYNISAAHQINSSLCDNRYFEIGDHTAVASPLLLTGTMILLASSLCHLYIACRLLNTTS</sequence>
<protein>
    <recommendedName>
        <fullName evidence="4">Membrane-associated protein</fullName>
    </recommendedName>
</protein>
<keyword evidence="1" id="KW-1133">Transmembrane helix</keyword>
<gene>
    <name evidence="2" type="ORF">AB1Y20_007086</name>
</gene>
<proteinExistence type="predicted"/>